<dbReference type="STRING" id="263475.AMD00_05685"/>
<dbReference type="Gene3D" id="3.40.630.30">
    <property type="match status" value="1"/>
</dbReference>
<dbReference type="Pfam" id="PF00583">
    <property type="entry name" value="Acetyltransf_1"/>
    <property type="match status" value="1"/>
</dbReference>
<dbReference type="CDD" id="cd04301">
    <property type="entry name" value="NAT_SF"/>
    <property type="match status" value="1"/>
</dbReference>
<proteinExistence type="predicted"/>
<feature type="domain" description="N-acetyltransferase" evidence="1">
    <location>
        <begin position="129"/>
        <end position="265"/>
    </location>
</feature>
<accession>A0A0M0LLJ8</accession>
<dbReference type="EMBL" id="LILB01000001">
    <property type="protein sequence ID" value="KOO51919.1"/>
    <property type="molecule type" value="Genomic_DNA"/>
</dbReference>
<dbReference type="PROSITE" id="PS51186">
    <property type="entry name" value="GNAT"/>
    <property type="match status" value="1"/>
</dbReference>
<keyword evidence="3" id="KW-1185">Reference proteome</keyword>
<evidence type="ECO:0000259" key="1">
    <source>
        <dbReference type="PROSITE" id="PS51186"/>
    </source>
</evidence>
<gene>
    <name evidence="2" type="ORF">AMD00_05685</name>
</gene>
<dbReference type="AlphaFoldDB" id="A0A0M0LLJ8"/>
<dbReference type="GeneID" id="301135594"/>
<name>A0A0M0LLJ8_9BACL</name>
<evidence type="ECO:0000313" key="2">
    <source>
        <dbReference type="EMBL" id="KOO51919.1"/>
    </source>
</evidence>
<dbReference type="GO" id="GO:0016747">
    <property type="term" value="F:acyltransferase activity, transferring groups other than amino-acyl groups"/>
    <property type="evidence" value="ECO:0007669"/>
    <property type="project" value="InterPro"/>
</dbReference>
<comment type="caution">
    <text evidence="2">The sequence shown here is derived from an EMBL/GenBank/DDBJ whole genome shotgun (WGS) entry which is preliminary data.</text>
</comment>
<evidence type="ECO:0000313" key="3">
    <source>
        <dbReference type="Proteomes" id="UP000036867"/>
    </source>
</evidence>
<protein>
    <recommendedName>
        <fullName evidence="1">N-acetyltransferase domain-containing protein</fullName>
    </recommendedName>
</protein>
<dbReference type="SUPFAM" id="SSF55729">
    <property type="entry name" value="Acyl-CoA N-acyltransferases (Nat)"/>
    <property type="match status" value="1"/>
</dbReference>
<dbReference type="RefSeq" id="WP_053416088.1">
    <property type="nucleotide sequence ID" value="NZ_LILB01000001.1"/>
</dbReference>
<dbReference type="InterPro" id="IPR016181">
    <property type="entry name" value="Acyl_CoA_acyltransferase"/>
</dbReference>
<dbReference type="Proteomes" id="UP000036867">
    <property type="component" value="Unassembled WGS sequence"/>
</dbReference>
<dbReference type="InterPro" id="IPR000182">
    <property type="entry name" value="GNAT_dom"/>
</dbReference>
<organism evidence="2 3">
    <name type="scientific">Viridibacillus arvi</name>
    <dbReference type="NCBI Taxonomy" id="263475"/>
    <lineage>
        <taxon>Bacteria</taxon>
        <taxon>Bacillati</taxon>
        <taxon>Bacillota</taxon>
        <taxon>Bacilli</taxon>
        <taxon>Bacillales</taxon>
        <taxon>Caryophanaceae</taxon>
        <taxon>Viridibacillus</taxon>
    </lineage>
</organism>
<sequence length="265" mass="30295">MRQVSDIVMLSENNTLISRLNAFKSKNNNELGSQMKQFGSTLAFQVRRISGTAFNTVRNINEEDYIYLSEIVDWYKQQNMDFQIEVAPQNASKELFQELHKHEFIQTGFHASFIGNVQEVANSLCHINCEIQLLKKEDFNDFADVYVKGYGLPEFIADGVKQNNEILYEIEGWQFFKAVKDDKMVGIAALYIRDDIATLAAATTLPEYRGQGIQKALIKARAQYALKQGAIYMTSEAKFESISHANMVKSTMDLVYTKAIYNKYN</sequence>
<reference evidence="3" key="1">
    <citation type="submission" date="2015-08" db="EMBL/GenBank/DDBJ databases">
        <title>Fjat-10028 dsm 16317.</title>
        <authorList>
            <person name="Liu B."/>
            <person name="Wang J."/>
            <person name="Zhu Y."/>
            <person name="Liu G."/>
            <person name="Chen Q."/>
            <person name="Chen Z."/>
            <person name="Lan J."/>
            <person name="Che J."/>
            <person name="Ge C."/>
            <person name="Shi H."/>
            <person name="Pan Z."/>
            <person name="Liu X."/>
        </authorList>
    </citation>
    <scope>NUCLEOTIDE SEQUENCE [LARGE SCALE GENOMIC DNA]</scope>
    <source>
        <strain evidence="3">DSM 16317</strain>
    </source>
</reference>